<evidence type="ECO:0000313" key="3">
    <source>
        <dbReference type="Proteomes" id="UP000064967"/>
    </source>
</evidence>
<dbReference type="Proteomes" id="UP000064967">
    <property type="component" value="Chromosome"/>
</dbReference>
<dbReference type="AlphaFoldDB" id="A0A0K1Q1B4"/>
<feature type="transmembrane region" description="Helical" evidence="1">
    <location>
        <begin position="125"/>
        <end position="145"/>
    </location>
</feature>
<dbReference type="KEGG" id="llu:AKJ09_05858"/>
<keyword evidence="1" id="KW-1133">Transmembrane helix</keyword>
<feature type="transmembrane region" description="Helical" evidence="1">
    <location>
        <begin position="95"/>
        <end position="119"/>
    </location>
</feature>
<reference evidence="2 3" key="1">
    <citation type="submission" date="2015-08" db="EMBL/GenBank/DDBJ databases">
        <authorList>
            <person name="Babu N.S."/>
            <person name="Beckwith C.J."/>
            <person name="Beseler K.G."/>
            <person name="Brison A."/>
            <person name="Carone J.V."/>
            <person name="Caskin T.P."/>
            <person name="Diamond M."/>
            <person name="Durham M.E."/>
            <person name="Foxe J.M."/>
            <person name="Go M."/>
            <person name="Henderson B.A."/>
            <person name="Jones I.B."/>
            <person name="McGettigan J.A."/>
            <person name="Micheletti S.J."/>
            <person name="Nasrallah M.E."/>
            <person name="Ortiz D."/>
            <person name="Piller C.R."/>
            <person name="Privatt S.R."/>
            <person name="Schneider S.L."/>
            <person name="Sharp S."/>
            <person name="Smith T.C."/>
            <person name="Stanton J.D."/>
            <person name="Ullery H.E."/>
            <person name="Wilson R.J."/>
            <person name="Serrano M.G."/>
            <person name="Buck G."/>
            <person name="Lee V."/>
            <person name="Wang Y."/>
            <person name="Carvalho R."/>
            <person name="Voegtly L."/>
            <person name="Shi R."/>
            <person name="Duckworth R."/>
            <person name="Johnson A."/>
            <person name="Loviza R."/>
            <person name="Walstead R."/>
            <person name="Shah Z."/>
            <person name="Kiflezghi M."/>
            <person name="Wade K."/>
            <person name="Ball S.L."/>
            <person name="Bradley K.W."/>
            <person name="Asai D.J."/>
            <person name="Bowman C.A."/>
            <person name="Russell D.A."/>
            <person name="Pope W.H."/>
            <person name="Jacobs-Sera D."/>
            <person name="Hendrix R.W."/>
            <person name="Hatfull G.F."/>
        </authorList>
    </citation>
    <scope>NUCLEOTIDE SEQUENCE [LARGE SCALE GENOMIC DNA]</scope>
    <source>
        <strain evidence="2 3">DSM 27648</strain>
    </source>
</reference>
<dbReference type="OrthoDB" id="6400838at2"/>
<sequence>MQLRDLLPWRTFDITTCWSPEVAIVELKKRVDKGGMLFGGTGTAPFVGRVRGTSEFELRRRIRGQNAFLPNIRVVVEPWHRGGARLGVTMRLHAFVALFMAVWMTGATVGALAVLPAIIAGNAALLPWLAFPLFGVGIVGISFALEASKAENLLRAIYVDAPALPVAPETGRAYH</sequence>
<protein>
    <submittedName>
        <fullName evidence="2">Uncharacterized protein</fullName>
    </submittedName>
</protein>
<evidence type="ECO:0000313" key="2">
    <source>
        <dbReference type="EMBL" id="AKU99194.1"/>
    </source>
</evidence>
<evidence type="ECO:0000256" key="1">
    <source>
        <dbReference type="SAM" id="Phobius"/>
    </source>
</evidence>
<dbReference type="EMBL" id="CP012333">
    <property type="protein sequence ID" value="AKU99194.1"/>
    <property type="molecule type" value="Genomic_DNA"/>
</dbReference>
<dbReference type="RefSeq" id="WP_146650540.1">
    <property type="nucleotide sequence ID" value="NZ_CP012333.1"/>
</dbReference>
<keyword evidence="1" id="KW-0472">Membrane</keyword>
<organism evidence="2 3">
    <name type="scientific">Labilithrix luteola</name>
    <dbReference type="NCBI Taxonomy" id="1391654"/>
    <lineage>
        <taxon>Bacteria</taxon>
        <taxon>Pseudomonadati</taxon>
        <taxon>Myxococcota</taxon>
        <taxon>Polyangia</taxon>
        <taxon>Polyangiales</taxon>
        <taxon>Labilitrichaceae</taxon>
        <taxon>Labilithrix</taxon>
    </lineage>
</organism>
<keyword evidence="3" id="KW-1185">Reference proteome</keyword>
<name>A0A0K1Q1B4_9BACT</name>
<accession>A0A0K1Q1B4</accession>
<gene>
    <name evidence="2" type="ORF">AKJ09_05858</name>
</gene>
<proteinExistence type="predicted"/>
<keyword evidence="1" id="KW-0812">Transmembrane</keyword>